<evidence type="ECO:0000313" key="2">
    <source>
        <dbReference type="EMBL" id="MBM7615036.1"/>
    </source>
</evidence>
<gene>
    <name evidence="2" type="ORF">JOC73_001598</name>
</gene>
<keyword evidence="1" id="KW-0812">Transmembrane</keyword>
<reference evidence="2 3" key="1">
    <citation type="submission" date="2021-01" db="EMBL/GenBank/DDBJ databases">
        <title>Genomic Encyclopedia of Type Strains, Phase IV (KMG-IV): sequencing the most valuable type-strain genomes for metagenomic binning, comparative biology and taxonomic classification.</title>
        <authorList>
            <person name="Goeker M."/>
        </authorList>
    </citation>
    <scope>NUCLEOTIDE SEQUENCE [LARGE SCALE GENOMIC DNA]</scope>
    <source>
        <strain evidence="2 3">DSM 25890</strain>
    </source>
</reference>
<keyword evidence="1" id="KW-1133">Transmembrane helix</keyword>
<dbReference type="EMBL" id="JAFBEE010000009">
    <property type="protein sequence ID" value="MBM7615036.1"/>
    <property type="molecule type" value="Genomic_DNA"/>
</dbReference>
<comment type="caution">
    <text evidence="2">The sequence shown here is derived from an EMBL/GenBank/DDBJ whole genome shotgun (WGS) entry which is preliminary data.</text>
</comment>
<sequence length="81" mass="9114">MKNVMSFFLGVIIMIVILIGGRYYKLAHNKPQIVMNTLHRTRGHIGRGDRSIVPYPAGELKIGYIILVHNLSSVCTGLFIF</sequence>
<name>A0ABS2NQC0_9FIRM</name>
<proteinExistence type="predicted"/>
<organism evidence="2 3">
    <name type="scientific">Alkaliphilus hydrothermalis</name>
    <dbReference type="NCBI Taxonomy" id="1482730"/>
    <lineage>
        <taxon>Bacteria</taxon>
        <taxon>Bacillati</taxon>
        <taxon>Bacillota</taxon>
        <taxon>Clostridia</taxon>
        <taxon>Peptostreptococcales</taxon>
        <taxon>Natronincolaceae</taxon>
        <taxon>Alkaliphilus</taxon>
    </lineage>
</organism>
<accession>A0ABS2NQC0</accession>
<feature type="transmembrane region" description="Helical" evidence="1">
    <location>
        <begin position="6"/>
        <end position="24"/>
    </location>
</feature>
<dbReference type="Proteomes" id="UP001314796">
    <property type="component" value="Unassembled WGS sequence"/>
</dbReference>
<keyword evidence="3" id="KW-1185">Reference proteome</keyword>
<evidence type="ECO:0000313" key="3">
    <source>
        <dbReference type="Proteomes" id="UP001314796"/>
    </source>
</evidence>
<evidence type="ECO:0000256" key="1">
    <source>
        <dbReference type="SAM" id="Phobius"/>
    </source>
</evidence>
<keyword evidence="1" id="KW-0472">Membrane</keyword>
<protein>
    <submittedName>
        <fullName evidence="2">Uncharacterized protein</fullName>
    </submittedName>
</protein>